<name>A0ABR2L3N8_9EUKA</name>
<feature type="transmembrane region" description="Helical" evidence="1">
    <location>
        <begin position="261"/>
        <end position="280"/>
    </location>
</feature>
<evidence type="ECO:0000313" key="3">
    <source>
        <dbReference type="Proteomes" id="UP001470230"/>
    </source>
</evidence>
<sequence length="420" mass="48625">MKVDTFLNIQAHRIFSIYNCPNSEYTCILFQRYVREMVLESWSLMINKIDRQNVYNSGSGQYAEILRKEKEELIKKLEKYLPKSIIPSDYDIVPTFMHIHNIVVSNYQDKVLNCFNKMPMAFAQIGTLRFASLQIGFKPYSLKTKSGARITYGNVDEMNYIIDPELRYLQKEPEEKYLRITLLSITQRIDNIFNKICQKINEAIGEKIFLKFFLRRTLGGCEFGVCFDIKLNNLDNEILKDYNLLIDKDPLFVFTISVKSMFPILASILIIVLVYVASIAKEVIAWITSFHIKLSGELVKKGVVTVIKLIAPKVMESILENFIDYLKDALERQVQVMHTYCPEFANVVENVLPIFTTPNYESFGEMISEKFGDFIKVKTKFGNLLKESTDTGLLVKIGILLLLCLGTFMANFKHDKQERF</sequence>
<keyword evidence="1" id="KW-1133">Transmembrane helix</keyword>
<evidence type="ECO:0000313" key="2">
    <source>
        <dbReference type="EMBL" id="KAK8897990.1"/>
    </source>
</evidence>
<proteinExistence type="predicted"/>
<evidence type="ECO:0000256" key="1">
    <source>
        <dbReference type="SAM" id="Phobius"/>
    </source>
</evidence>
<feature type="transmembrane region" description="Helical" evidence="1">
    <location>
        <begin position="393"/>
        <end position="412"/>
    </location>
</feature>
<protein>
    <submittedName>
        <fullName evidence="2">Uncharacterized protein</fullName>
    </submittedName>
</protein>
<keyword evidence="1" id="KW-0812">Transmembrane</keyword>
<gene>
    <name evidence="2" type="ORF">M9Y10_000235</name>
</gene>
<keyword evidence="1" id="KW-0472">Membrane</keyword>
<accession>A0ABR2L3N8</accession>
<reference evidence="2 3" key="1">
    <citation type="submission" date="2024-04" db="EMBL/GenBank/DDBJ databases">
        <title>Tritrichomonas musculus Genome.</title>
        <authorList>
            <person name="Alves-Ferreira E."/>
            <person name="Grigg M."/>
            <person name="Lorenzi H."/>
            <person name="Galac M."/>
        </authorList>
    </citation>
    <scope>NUCLEOTIDE SEQUENCE [LARGE SCALE GENOMIC DNA]</scope>
    <source>
        <strain evidence="2 3">EAF2021</strain>
    </source>
</reference>
<dbReference type="Proteomes" id="UP001470230">
    <property type="component" value="Unassembled WGS sequence"/>
</dbReference>
<comment type="caution">
    <text evidence="2">The sequence shown here is derived from an EMBL/GenBank/DDBJ whole genome shotgun (WGS) entry which is preliminary data.</text>
</comment>
<organism evidence="2 3">
    <name type="scientific">Tritrichomonas musculus</name>
    <dbReference type="NCBI Taxonomy" id="1915356"/>
    <lineage>
        <taxon>Eukaryota</taxon>
        <taxon>Metamonada</taxon>
        <taxon>Parabasalia</taxon>
        <taxon>Tritrichomonadida</taxon>
        <taxon>Tritrichomonadidae</taxon>
        <taxon>Tritrichomonas</taxon>
    </lineage>
</organism>
<dbReference type="EMBL" id="JAPFFF010000001">
    <property type="protein sequence ID" value="KAK8897990.1"/>
    <property type="molecule type" value="Genomic_DNA"/>
</dbReference>
<keyword evidence="3" id="KW-1185">Reference proteome</keyword>